<proteinExistence type="predicted"/>
<keyword evidence="5" id="KW-1185">Reference proteome</keyword>
<accession>A0AAD5CYJ4</accession>
<name>A0AAD5CYJ4_AMBAR</name>
<protein>
    <recommendedName>
        <fullName evidence="3">CCHC-type domain-containing protein</fullName>
    </recommendedName>
</protein>
<dbReference type="GO" id="GO:0008270">
    <property type="term" value="F:zinc ion binding"/>
    <property type="evidence" value="ECO:0007669"/>
    <property type="project" value="UniProtKB-KW"/>
</dbReference>
<dbReference type="GO" id="GO:0003676">
    <property type="term" value="F:nucleic acid binding"/>
    <property type="evidence" value="ECO:0007669"/>
    <property type="project" value="InterPro"/>
</dbReference>
<organism evidence="4 5">
    <name type="scientific">Ambrosia artemisiifolia</name>
    <name type="common">Common ragweed</name>
    <dbReference type="NCBI Taxonomy" id="4212"/>
    <lineage>
        <taxon>Eukaryota</taxon>
        <taxon>Viridiplantae</taxon>
        <taxon>Streptophyta</taxon>
        <taxon>Embryophyta</taxon>
        <taxon>Tracheophyta</taxon>
        <taxon>Spermatophyta</taxon>
        <taxon>Magnoliopsida</taxon>
        <taxon>eudicotyledons</taxon>
        <taxon>Gunneridae</taxon>
        <taxon>Pentapetalae</taxon>
        <taxon>asterids</taxon>
        <taxon>campanulids</taxon>
        <taxon>Asterales</taxon>
        <taxon>Asteraceae</taxon>
        <taxon>Asteroideae</taxon>
        <taxon>Heliantheae alliance</taxon>
        <taxon>Heliantheae</taxon>
        <taxon>Ambrosia</taxon>
    </lineage>
</organism>
<evidence type="ECO:0000259" key="3">
    <source>
        <dbReference type="PROSITE" id="PS50158"/>
    </source>
</evidence>
<dbReference type="PROSITE" id="PS50158">
    <property type="entry name" value="ZF_CCHC"/>
    <property type="match status" value="1"/>
</dbReference>
<feature type="compositionally biased region" description="Basic residues" evidence="2">
    <location>
        <begin position="265"/>
        <end position="279"/>
    </location>
</feature>
<evidence type="ECO:0000256" key="1">
    <source>
        <dbReference type="PROSITE-ProRule" id="PRU00047"/>
    </source>
</evidence>
<gene>
    <name evidence="4" type="ORF">M8C21_010434</name>
</gene>
<feature type="compositionally biased region" description="Basic and acidic residues" evidence="2">
    <location>
        <begin position="233"/>
        <end position="242"/>
    </location>
</feature>
<keyword evidence="1" id="KW-0862">Zinc</keyword>
<feature type="domain" description="CCHC-type" evidence="3">
    <location>
        <begin position="202"/>
        <end position="215"/>
    </location>
</feature>
<comment type="caution">
    <text evidence="4">The sequence shown here is derived from an EMBL/GenBank/DDBJ whole genome shotgun (WGS) entry which is preliminary data.</text>
</comment>
<reference evidence="4" key="1">
    <citation type="submission" date="2022-06" db="EMBL/GenBank/DDBJ databases">
        <title>Uncovering the hologenomic basis of an extraordinary plant invasion.</title>
        <authorList>
            <person name="Bieker V.C."/>
            <person name="Martin M.D."/>
            <person name="Gilbert T."/>
            <person name="Hodgins K."/>
            <person name="Battlay P."/>
            <person name="Petersen B."/>
            <person name="Wilson J."/>
        </authorList>
    </citation>
    <scope>NUCLEOTIDE SEQUENCE</scope>
    <source>
        <strain evidence="4">AA19_3_7</strain>
        <tissue evidence="4">Leaf</tissue>
    </source>
</reference>
<evidence type="ECO:0000256" key="2">
    <source>
        <dbReference type="SAM" id="MobiDB-lite"/>
    </source>
</evidence>
<dbReference type="InterPro" id="IPR001878">
    <property type="entry name" value="Znf_CCHC"/>
</dbReference>
<evidence type="ECO:0000313" key="4">
    <source>
        <dbReference type="EMBL" id="KAI7748715.1"/>
    </source>
</evidence>
<dbReference type="Pfam" id="PF26130">
    <property type="entry name" value="PB1-like"/>
    <property type="match status" value="1"/>
</dbReference>
<sequence length="291" mass="32641">MYDQEFRRLGFRVCKNLTHEEVLELYVGALSLFSIKLHHNGRFTRFPDRTYVEGEENFIDLLDHDKFSVHEMDRILEKFGYQKDIERYYHYQVPGSDLDFGLRALGSDADGIGFIKVIPESSEHGSDDDDDASEDSDFLVDEGNLINEVETNMRDFRFFTIMPLFYHKAVGRPKKVRRKLVVELDEMTAYGKLRKVGTYGTCGKCGNKGHNSRSCNDRTPDESGSSKSKKDGKKAAKKDGKKAAAAGNDGKKAAAVGTTMQGQVKPKKGGVKMCKKCKGAGHNSRTCQKNA</sequence>
<dbReference type="EMBL" id="JAMZMK010006479">
    <property type="protein sequence ID" value="KAI7748715.1"/>
    <property type="molecule type" value="Genomic_DNA"/>
</dbReference>
<keyword evidence="1" id="KW-0479">Metal-binding</keyword>
<dbReference type="InterPro" id="IPR058594">
    <property type="entry name" value="PB1-like_dom_pln"/>
</dbReference>
<keyword evidence="1" id="KW-0863">Zinc-finger</keyword>
<dbReference type="AlphaFoldDB" id="A0AAD5CYJ4"/>
<feature type="region of interest" description="Disordered" evidence="2">
    <location>
        <begin position="208"/>
        <end position="291"/>
    </location>
</feature>
<dbReference type="SMART" id="SM00343">
    <property type="entry name" value="ZnF_C2HC"/>
    <property type="match status" value="2"/>
</dbReference>
<dbReference type="Proteomes" id="UP001206925">
    <property type="component" value="Unassembled WGS sequence"/>
</dbReference>
<evidence type="ECO:0000313" key="5">
    <source>
        <dbReference type="Proteomes" id="UP001206925"/>
    </source>
</evidence>